<protein>
    <submittedName>
        <fullName evidence="2">Paraquat-inducible protein A</fullName>
    </submittedName>
</protein>
<keyword evidence="1" id="KW-0472">Membrane</keyword>
<dbReference type="STRING" id="299255.SAMN02745129_1056"/>
<evidence type="ECO:0000313" key="3">
    <source>
        <dbReference type="Proteomes" id="UP000184268"/>
    </source>
</evidence>
<dbReference type="InterPro" id="IPR007498">
    <property type="entry name" value="PqiA-like"/>
</dbReference>
<feature type="transmembrane region" description="Helical" evidence="1">
    <location>
        <begin position="91"/>
        <end position="120"/>
    </location>
</feature>
<proteinExistence type="predicted"/>
<dbReference type="OrthoDB" id="5291921at2"/>
<feature type="transmembrane region" description="Helical" evidence="1">
    <location>
        <begin position="40"/>
        <end position="60"/>
    </location>
</feature>
<dbReference type="Proteomes" id="UP000184268">
    <property type="component" value="Unassembled WGS sequence"/>
</dbReference>
<gene>
    <name evidence="2" type="ORF">SAMN02745129_1056</name>
</gene>
<dbReference type="AlphaFoldDB" id="A0A1M5NHI1"/>
<name>A0A1M5NHI1_9GAMM</name>
<keyword evidence="1" id="KW-0812">Transmembrane</keyword>
<dbReference type="EMBL" id="FQXG01000001">
    <property type="protein sequence ID" value="SHG88927.1"/>
    <property type="molecule type" value="Genomic_DNA"/>
</dbReference>
<evidence type="ECO:0000313" key="2">
    <source>
        <dbReference type="EMBL" id="SHG88927.1"/>
    </source>
</evidence>
<sequence length="202" mass="22618">MAIAPILCPTCDAQVRHRALPVGLKADCPRCGSRLYDRPFCDLGGLAALTLSALMIYFPANLMPIIEINLVGNLRATTVLHGALTVIEQGYYLVGLAVILAGIVAPLLLLLSVLAQLVLLELRIGQGLLKQLLLHHPTLNELSMVEIYMISMLVSVFKLTDIADLTFGWGTLCYILLFIMIFYVQYEYNPQRMWHHYEQRFS</sequence>
<keyword evidence="3" id="KW-1185">Reference proteome</keyword>
<keyword evidence="1" id="KW-1133">Transmembrane helix</keyword>
<dbReference type="RefSeq" id="WP_067654751.1">
    <property type="nucleotide sequence ID" value="NZ_FQXG01000001.1"/>
</dbReference>
<reference evidence="2 3" key="1">
    <citation type="submission" date="2016-11" db="EMBL/GenBank/DDBJ databases">
        <authorList>
            <person name="Jaros S."/>
            <person name="Januszkiewicz K."/>
            <person name="Wedrychowicz H."/>
        </authorList>
    </citation>
    <scope>NUCLEOTIDE SEQUENCE [LARGE SCALE GENOMIC DNA]</scope>
    <source>
        <strain evidence="2 3">DSM 16917</strain>
    </source>
</reference>
<dbReference type="Pfam" id="PF04403">
    <property type="entry name" value="PqiA"/>
    <property type="match status" value="1"/>
</dbReference>
<evidence type="ECO:0000256" key="1">
    <source>
        <dbReference type="SAM" id="Phobius"/>
    </source>
</evidence>
<organism evidence="2 3">
    <name type="scientific">Ferrimonas marina</name>
    <dbReference type="NCBI Taxonomy" id="299255"/>
    <lineage>
        <taxon>Bacteria</taxon>
        <taxon>Pseudomonadati</taxon>
        <taxon>Pseudomonadota</taxon>
        <taxon>Gammaproteobacteria</taxon>
        <taxon>Alteromonadales</taxon>
        <taxon>Ferrimonadaceae</taxon>
        <taxon>Ferrimonas</taxon>
    </lineage>
</organism>
<accession>A0A1M5NHI1</accession>
<feature type="transmembrane region" description="Helical" evidence="1">
    <location>
        <begin position="166"/>
        <end position="184"/>
    </location>
</feature>